<evidence type="ECO:0000313" key="2">
    <source>
        <dbReference type="EMBL" id="OXB01030.1"/>
    </source>
</evidence>
<evidence type="ECO:0000256" key="1">
    <source>
        <dbReference type="SAM" id="SignalP"/>
    </source>
</evidence>
<keyword evidence="1" id="KW-0732">Signal</keyword>
<dbReference type="Proteomes" id="UP000198336">
    <property type="component" value="Unassembled WGS sequence"/>
</dbReference>
<accession>A0A226I397</accession>
<comment type="caution">
    <text evidence="2">The sequence shown here is derived from an EMBL/GenBank/DDBJ whole genome shotgun (WGS) entry which is preliminary data.</text>
</comment>
<dbReference type="RefSeq" id="WP_089053306.1">
    <property type="nucleotide sequence ID" value="NZ_MUHA01000007.1"/>
</dbReference>
<evidence type="ECO:0000313" key="3">
    <source>
        <dbReference type="Proteomes" id="UP000198336"/>
    </source>
</evidence>
<protein>
    <submittedName>
        <fullName evidence="2">Uncharacterized protein</fullName>
    </submittedName>
</protein>
<feature type="signal peptide" evidence="1">
    <location>
        <begin position="1"/>
        <end position="19"/>
    </location>
</feature>
<gene>
    <name evidence="2" type="ORF">B0A75_05545</name>
</gene>
<name>A0A226I397_9FLAO</name>
<feature type="chain" id="PRO_5012917638" evidence="1">
    <location>
        <begin position="20"/>
        <end position="204"/>
    </location>
</feature>
<sequence length="204" mass="23549">MLKKLVLTLLLTFSLNLFAQEEVFDIDNRQKEVFLKAETALKDQELNRAHAFFSLAQNFGSNKKIKDLSLKKSDSLKVILRTNLIKEITGNWKMITAETWAMREPSDSVVAKMITINPHEILFYELYPKTKKWSLIKTEKLVFTDKANMSSDPLYISYSNKDVWTYYIDTPSGGLIAYFIGQEHDTGISEIVCGNTKIEYFKLQ</sequence>
<organism evidence="2 3">
    <name type="scientific">Flavobacterium oncorhynchi</name>
    <dbReference type="NCBI Taxonomy" id="728056"/>
    <lineage>
        <taxon>Bacteria</taxon>
        <taxon>Pseudomonadati</taxon>
        <taxon>Bacteroidota</taxon>
        <taxon>Flavobacteriia</taxon>
        <taxon>Flavobacteriales</taxon>
        <taxon>Flavobacteriaceae</taxon>
        <taxon>Flavobacterium</taxon>
    </lineage>
</organism>
<dbReference type="AlphaFoldDB" id="A0A226I397"/>
<keyword evidence="3" id="KW-1185">Reference proteome</keyword>
<reference evidence="2 3" key="1">
    <citation type="submission" date="2016-11" db="EMBL/GenBank/DDBJ databases">
        <title>Whole genomes of Flavobacteriaceae.</title>
        <authorList>
            <person name="Stine C."/>
            <person name="Li C."/>
            <person name="Tadesse D."/>
        </authorList>
    </citation>
    <scope>NUCLEOTIDE SEQUENCE [LARGE SCALE GENOMIC DNA]</scope>
    <source>
        <strain evidence="2 3">CCUG 59446</strain>
    </source>
</reference>
<proteinExistence type="predicted"/>
<dbReference type="EMBL" id="MUHA01000007">
    <property type="protein sequence ID" value="OXB01030.1"/>
    <property type="molecule type" value="Genomic_DNA"/>
</dbReference>